<evidence type="ECO:0000256" key="1">
    <source>
        <dbReference type="ARBA" id="ARBA00022801"/>
    </source>
</evidence>
<protein>
    <submittedName>
        <fullName evidence="3">Acylamino-acid-releasing enzyme</fullName>
    </submittedName>
</protein>
<dbReference type="InterPro" id="IPR029058">
    <property type="entry name" value="AB_hydrolase_fold"/>
</dbReference>
<sequence length="695" mass="79640">MSCGQYTEEIFEQNWSKVGGHLKPIDSTFLEINQSEGTALISTKCCRINLATNGCTVNQIITEIDLKTHKTENISVDQKFKSVQAWSSDRSLVAKLFKSMCQGREVYYIEIWSKDTLKRQISLADQTLHEGLYGKSCVLNSDEKFASIVWSSDCTKLYYLAETQKHDSESKEQADSFGEALSNVFKPQIFCLDIETRDISKAVTLPEHLYPLKLFYKNNRLYFLATRFADIKHTPVFCVNHPKQLYVMKDDGTIENLTPDGRSVWFCVFNPEFPMIFLFEINVIGELKFKFDLMVMEIEGNKRTCAFGGINSTALTENCWLNSKDSPGIAFMVYSDISKTKKLCVVKRIDGTWKSDEFETMECHNYDLLSVTPCKDDKPTFLCLLRKSSFVTPWKLVISKLSFSDSQVSFEEEIEISFGGPTVDLKVTEFIKTFYFDDDRKMVAKEQGVVCGILVLPPGHKGSTLDVIAFSRCLMMQIHEYNYLYHLLHLSDFALYFVTSEMWMNKKQKNSESIFENIADRGVEDFHLSFQAVCKSTDLKIGNICVFGECFGGYLASQLIIKYPDFYKGAILQNSPLNFPDWYTSSDAHELIRIYTNLPDSSIVSLEIEELEKLYKMSPIYHADKIKCPILLIASTESVLIPMQQSLQCYRNLKSRNQDVKLLIYKDKHGLLSHQHQKSISLETIKFFSKISASK</sequence>
<gene>
    <name evidence="3" type="ORF">RF11_15070</name>
</gene>
<comment type="caution">
    <text evidence="3">The sequence shown here is derived from an EMBL/GenBank/DDBJ whole genome shotgun (WGS) entry which is preliminary data.</text>
</comment>
<dbReference type="InterPro" id="IPR001375">
    <property type="entry name" value="Peptidase_S9_cat"/>
</dbReference>
<proteinExistence type="predicted"/>
<dbReference type="Proteomes" id="UP000031668">
    <property type="component" value="Unassembled WGS sequence"/>
</dbReference>
<evidence type="ECO:0000259" key="2">
    <source>
        <dbReference type="Pfam" id="PF00326"/>
    </source>
</evidence>
<dbReference type="AlphaFoldDB" id="A0A0C2MNJ2"/>
<keyword evidence="1" id="KW-0378">Hydrolase</keyword>
<feature type="domain" description="Peptidase S9 prolyl oligopeptidase catalytic" evidence="2">
    <location>
        <begin position="510"/>
        <end position="691"/>
    </location>
</feature>
<accession>A0A0C2MNJ2</accession>
<keyword evidence="4" id="KW-1185">Reference proteome</keyword>
<dbReference type="PANTHER" id="PTHR42776">
    <property type="entry name" value="SERINE PEPTIDASE S9 FAMILY MEMBER"/>
    <property type="match status" value="1"/>
</dbReference>
<dbReference type="SUPFAM" id="SSF82171">
    <property type="entry name" value="DPP6 N-terminal domain-like"/>
    <property type="match status" value="1"/>
</dbReference>
<evidence type="ECO:0000313" key="4">
    <source>
        <dbReference type="Proteomes" id="UP000031668"/>
    </source>
</evidence>
<dbReference type="EMBL" id="JWZT01002709">
    <property type="protein sequence ID" value="KII68801.1"/>
    <property type="molecule type" value="Genomic_DNA"/>
</dbReference>
<reference evidence="3 4" key="1">
    <citation type="journal article" date="2014" name="Genome Biol. Evol.">
        <title>The genome of the myxosporean Thelohanellus kitauei shows adaptations to nutrient acquisition within its fish host.</title>
        <authorList>
            <person name="Yang Y."/>
            <person name="Xiong J."/>
            <person name="Zhou Z."/>
            <person name="Huo F."/>
            <person name="Miao W."/>
            <person name="Ran C."/>
            <person name="Liu Y."/>
            <person name="Zhang J."/>
            <person name="Feng J."/>
            <person name="Wang M."/>
            <person name="Wang M."/>
            <person name="Wang L."/>
            <person name="Yao B."/>
        </authorList>
    </citation>
    <scope>NUCLEOTIDE SEQUENCE [LARGE SCALE GENOMIC DNA]</scope>
    <source>
        <strain evidence="3">Wuqing</strain>
    </source>
</reference>
<dbReference type="Gene3D" id="3.40.50.1820">
    <property type="entry name" value="alpha/beta hydrolase"/>
    <property type="match status" value="1"/>
</dbReference>
<dbReference type="OMA" id="NLLDFQW"/>
<dbReference type="GO" id="GO:0006508">
    <property type="term" value="P:proteolysis"/>
    <property type="evidence" value="ECO:0007669"/>
    <property type="project" value="InterPro"/>
</dbReference>
<organism evidence="3 4">
    <name type="scientific">Thelohanellus kitauei</name>
    <name type="common">Myxosporean</name>
    <dbReference type="NCBI Taxonomy" id="669202"/>
    <lineage>
        <taxon>Eukaryota</taxon>
        <taxon>Metazoa</taxon>
        <taxon>Cnidaria</taxon>
        <taxon>Myxozoa</taxon>
        <taxon>Myxosporea</taxon>
        <taxon>Bivalvulida</taxon>
        <taxon>Platysporina</taxon>
        <taxon>Myxobolidae</taxon>
        <taxon>Thelohanellus</taxon>
    </lineage>
</organism>
<dbReference type="OrthoDB" id="416344at2759"/>
<dbReference type="SUPFAM" id="SSF53474">
    <property type="entry name" value="alpha/beta-Hydrolases"/>
    <property type="match status" value="1"/>
</dbReference>
<dbReference type="Pfam" id="PF00326">
    <property type="entry name" value="Peptidase_S9"/>
    <property type="match status" value="1"/>
</dbReference>
<name>A0A0C2MNJ2_THEKT</name>
<dbReference type="GO" id="GO:0004252">
    <property type="term" value="F:serine-type endopeptidase activity"/>
    <property type="evidence" value="ECO:0007669"/>
    <property type="project" value="TreeGrafter"/>
</dbReference>
<evidence type="ECO:0000313" key="3">
    <source>
        <dbReference type="EMBL" id="KII68801.1"/>
    </source>
</evidence>
<dbReference type="PANTHER" id="PTHR42776:SF4">
    <property type="entry name" value="ACYLAMINO-ACID-RELEASING ENZYME"/>
    <property type="match status" value="1"/>
</dbReference>